<evidence type="ECO:0000256" key="1">
    <source>
        <dbReference type="ARBA" id="ARBA00038215"/>
    </source>
</evidence>
<feature type="signal peptide" evidence="2">
    <location>
        <begin position="1"/>
        <end position="19"/>
    </location>
</feature>
<dbReference type="Gene3D" id="2.40.128.600">
    <property type="match status" value="1"/>
</dbReference>
<dbReference type="SUPFAM" id="SSF56601">
    <property type="entry name" value="beta-lactamase/transpeptidase-like"/>
    <property type="match status" value="1"/>
</dbReference>
<gene>
    <name evidence="5" type="ORF">BGZ80_005943</name>
</gene>
<evidence type="ECO:0000313" key="6">
    <source>
        <dbReference type="Proteomes" id="UP000703661"/>
    </source>
</evidence>
<dbReference type="InterPro" id="IPR021860">
    <property type="entry name" value="Peptidase_S12_Pab87-rel_C"/>
</dbReference>
<dbReference type="InterPro" id="IPR050491">
    <property type="entry name" value="AmpC-like"/>
</dbReference>
<dbReference type="PANTHER" id="PTHR46825:SF15">
    <property type="entry name" value="BETA-LACTAMASE-RELATED DOMAIN-CONTAINING PROTEIN"/>
    <property type="match status" value="1"/>
</dbReference>
<name>A0A9P6N0M8_9FUNG</name>
<dbReference type="Pfam" id="PF00144">
    <property type="entry name" value="Beta-lactamase"/>
    <property type="match status" value="1"/>
</dbReference>
<organism evidence="5 6">
    <name type="scientific">Entomortierella chlamydospora</name>
    <dbReference type="NCBI Taxonomy" id="101097"/>
    <lineage>
        <taxon>Eukaryota</taxon>
        <taxon>Fungi</taxon>
        <taxon>Fungi incertae sedis</taxon>
        <taxon>Mucoromycota</taxon>
        <taxon>Mortierellomycotina</taxon>
        <taxon>Mortierellomycetes</taxon>
        <taxon>Mortierellales</taxon>
        <taxon>Mortierellaceae</taxon>
        <taxon>Entomortierella</taxon>
    </lineage>
</organism>
<keyword evidence="6" id="KW-1185">Reference proteome</keyword>
<protein>
    <recommendedName>
        <fullName evidence="7">Penicillin-binding protein</fullName>
    </recommendedName>
</protein>
<evidence type="ECO:0000259" key="3">
    <source>
        <dbReference type="Pfam" id="PF00144"/>
    </source>
</evidence>
<dbReference type="InterPro" id="IPR012338">
    <property type="entry name" value="Beta-lactam/transpept-like"/>
</dbReference>
<dbReference type="AlphaFoldDB" id="A0A9P6N0M8"/>
<keyword evidence="2" id="KW-0732">Signal</keyword>
<sequence>MNLILSSILIFQALAAVQGAQQVFSRPGSRGHNDGPLANLHEYLENARIKTGIPGMSVAVFHKGKLVFAEGFGKRNEHDPFTVETLTQIGSVTKSFTAATVGELVGEGELDWDTTPVSKYLPEFELKDPAFTSQITLQDLLSHRTGFPSIDTAWFFSTKPKKELMKRLKYVDTKPKMSPYVLYNNVMYAMAGEAAANVAGIPFEDLAREKIFKPLSLSCGWSTEELKKRSNFAMPYNANSFEDAQNGIFVQMPLTNMAAIAAPAGDMHCNVLDIVRWGQTIMHYGEVDGKQVLNKNSVKEMLAGQSIFSKDRRSADFAPIKGYGMGWILDSYKGNIMYHHSGHIDGYITNLALFPDSELVIGHLTNIDTAELPLYSIYHIADEILGLQKTEDWLQVTIEKSRELFNQTAEAIRGNFPKRIENKPSTRELSEFEGDYVHPIYGDLSIRLERSKGVKEEKEDELSFKFSVYEAKLEHYHYDTFRVFAKYSIFFVSELVTFMMGDDGGISGLKVKLDDEVRVFNKKE</sequence>
<dbReference type="Pfam" id="PF11954">
    <property type="entry name" value="DUF3471"/>
    <property type="match status" value="1"/>
</dbReference>
<reference evidence="5" key="1">
    <citation type="journal article" date="2020" name="Fungal Divers.">
        <title>Resolving the Mortierellaceae phylogeny through synthesis of multi-gene phylogenetics and phylogenomics.</title>
        <authorList>
            <person name="Vandepol N."/>
            <person name="Liber J."/>
            <person name="Desiro A."/>
            <person name="Na H."/>
            <person name="Kennedy M."/>
            <person name="Barry K."/>
            <person name="Grigoriev I.V."/>
            <person name="Miller A.N."/>
            <person name="O'Donnell K."/>
            <person name="Stajich J.E."/>
            <person name="Bonito G."/>
        </authorList>
    </citation>
    <scope>NUCLEOTIDE SEQUENCE</scope>
    <source>
        <strain evidence="5">NRRL 2769</strain>
    </source>
</reference>
<dbReference type="PANTHER" id="PTHR46825">
    <property type="entry name" value="D-ALANYL-D-ALANINE-CARBOXYPEPTIDASE/ENDOPEPTIDASE AMPH"/>
    <property type="match status" value="1"/>
</dbReference>
<accession>A0A9P6N0M8</accession>
<evidence type="ECO:0000259" key="4">
    <source>
        <dbReference type="Pfam" id="PF11954"/>
    </source>
</evidence>
<feature type="domain" description="Beta-lactamase-related" evidence="3">
    <location>
        <begin position="46"/>
        <end position="369"/>
    </location>
</feature>
<comment type="similarity">
    <text evidence="1">Belongs to the peptidase S12 family.</text>
</comment>
<evidence type="ECO:0008006" key="7">
    <source>
        <dbReference type="Google" id="ProtNLM"/>
    </source>
</evidence>
<dbReference type="Proteomes" id="UP000703661">
    <property type="component" value="Unassembled WGS sequence"/>
</dbReference>
<dbReference type="Gene3D" id="3.40.710.10">
    <property type="entry name" value="DD-peptidase/beta-lactamase superfamily"/>
    <property type="match status" value="1"/>
</dbReference>
<dbReference type="OrthoDB" id="5946976at2759"/>
<evidence type="ECO:0000313" key="5">
    <source>
        <dbReference type="EMBL" id="KAG0019352.1"/>
    </source>
</evidence>
<dbReference type="EMBL" id="JAAAID010000293">
    <property type="protein sequence ID" value="KAG0019352.1"/>
    <property type="molecule type" value="Genomic_DNA"/>
</dbReference>
<proteinExistence type="inferred from homology"/>
<feature type="domain" description="Peptidase S12 Pab87-related C-terminal" evidence="4">
    <location>
        <begin position="419"/>
        <end position="516"/>
    </location>
</feature>
<evidence type="ECO:0000256" key="2">
    <source>
        <dbReference type="SAM" id="SignalP"/>
    </source>
</evidence>
<comment type="caution">
    <text evidence="5">The sequence shown here is derived from an EMBL/GenBank/DDBJ whole genome shotgun (WGS) entry which is preliminary data.</text>
</comment>
<feature type="chain" id="PRO_5040301093" description="Penicillin-binding protein" evidence="2">
    <location>
        <begin position="20"/>
        <end position="524"/>
    </location>
</feature>
<dbReference type="InterPro" id="IPR001466">
    <property type="entry name" value="Beta-lactam-related"/>
</dbReference>